<dbReference type="PANTHER" id="PTHR11654">
    <property type="entry name" value="OLIGOPEPTIDE TRANSPORTER-RELATED"/>
    <property type="match status" value="1"/>
</dbReference>
<keyword evidence="5 6" id="KW-0472">Membrane</keyword>
<feature type="chain" id="PRO_5043584438" evidence="7">
    <location>
        <begin position="19"/>
        <end position="330"/>
    </location>
</feature>
<reference evidence="8 9" key="1">
    <citation type="submission" date="2024-04" db="EMBL/GenBank/DDBJ databases">
        <authorList>
            <person name="Fracassetti M."/>
        </authorList>
    </citation>
    <scope>NUCLEOTIDE SEQUENCE [LARGE SCALE GENOMIC DNA]</scope>
</reference>
<evidence type="ECO:0000256" key="1">
    <source>
        <dbReference type="ARBA" id="ARBA00004141"/>
    </source>
</evidence>
<dbReference type="AlphaFoldDB" id="A0AAV2FEH6"/>
<dbReference type="Pfam" id="PF00854">
    <property type="entry name" value="PTR2"/>
    <property type="match status" value="1"/>
</dbReference>
<dbReference type="EMBL" id="OZ034819">
    <property type="protein sequence ID" value="CAL1396128.1"/>
    <property type="molecule type" value="Genomic_DNA"/>
</dbReference>
<keyword evidence="7" id="KW-0732">Signal</keyword>
<sequence length="330" mass="36465">MLLSALFFFMASPLYVKHNTSTSLLTGFAQVALLAYKSRKLSFPSGNIGGRYHVGRDSNLLTPSKKLRFLNMACIVIDPAIDISPDGTTTNHWNLCTVQQVEGMKALIKVFPIWSSGIMLSISTSQTSFPVIQASSMNSHLISGFTIPAASYSMFLVVTLIIWVVLYNRALLPLVLKLCGRPVKLSTKLRMGLVLVASYLCMMVAASVVGVRRKKAIEGGYLNNPLGVVVLFCWYEGCCSYLSLLATWREFLFLYISMFGRQRSLLGFGSPLAGICSIETFCHFFLLMLLLFGCYGHFGFHRLLHGKIVHLQAAISLLSSLKNSLRTSCV</sequence>
<comment type="similarity">
    <text evidence="2">Belongs to the major facilitator superfamily. Proton-dependent oligopeptide transporter (POT/PTR) (TC 2.A.17) family.</text>
</comment>
<feature type="signal peptide" evidence="7">
    <location>
        <begin position="1"/>
        <end position="18"/>
    </location>
</feature>
<evidence type="ECO:0000256" key="5">
    <source>
        <dbReference type="ARBA" id="ARBA00023136"/>
    </source>
</evidence>
<evidence type="ECO:0000256" key="4">
    <source>
        <dbReference type="ARBA" id="ARBA00022989"/>
    </source>
</evidence>
<dbReference type="InterPro" id="IPR036259">
    <property type="entry name" value="MFS_trans_sf"/>
</dbReference>
<dbReference type="GO" id="GO:0016020">
    <property type="term" value="C:membrane"/>
    <property type="evidence" value="ECO:0007669"/>
    <property type="project" value="UniProtKB-SubCell"/>
</dbReference>
<evidence type="ECO:0000256" key="2">
    <source>
        <dbReference type="ARBA" id="ARBA00005982"/>
    </source>
</evidence>
<evidence type="ECO:0000256" key="7">
    <source>
        <dbReference type="SAM" id="SignalP"/>
    </source>
</evidence>
<dbReference type="Gene3D" id="1.20.1250.20">
    <property type="entry name" value="MFS general substrate transporter like domains"/>
    <property type="match status" value="1"/>
</dbReference>
<dbReference type="GO" id="GO:0022857">
    <property type="term" value="F:transmembrane transporter activity"/>
    <property type="evidence" value="ECO:0007669"/>
    <property type="project" value="InterPro"/>
</dbReference>
<evidence type="ECO:0000313" key="9">
    <source>
        <dbReference type="Proteomes" id="UP001497516"/>
    </source>
</evidence>
<organism evidence="8 9">
    <name type="scientific">Linum trigynum</name>
    <dbReference type="NCBI Taxonomy" id="586398"/>
    <lineage>
        <taxon>Eukaryota</taxon>
        <taxon>Viridiplantae</taxon>
        <taxon>Streptophyta</taxon>
        <taxon>Embryophyta</taxon>
        <taxon>Tracheophyta</taxon>
        <taxon>Spermatophyta</taxon>
        <taxon>Magnoliopsida</taxon>
        <taxon>eudicotyledons</taxon>
        <taxon>Gunneridae</taxon>
        <taxon>Pentapetalae</taxon>
        <taxon>rosids</taxon>
        <taxon>fabids</taxon>
        <taxon>Malpighiales</taxon>
        <taxon>Linaceae</taxon>
        <taxon>Linum</taxon>
    </lineage>
</organism>
<keyword evidence="3 6" id="KW-0812">Transmembrane</keyword>
<feature type="transmembrane region" description="Helical" evidence="6">
    <location>
        <begin position="191"/>
        <end position="211"/>
    </location>
</feature>
<evidence type="ECO:0000256" key="3">
    <source>
        <dbReference type="ARBA" id="ARBA00022692"/>
    </source>
</evidence>
<comment type="subcellular location">
    <subcellularLocation>
        <location evidence="1">Membrane</location>
        <topology evidence="1">Multi-pass membrane protein</topology>
    </subcellularLocation>
</comment>
<accession>A0AAV2FEH6</accession>
<feature type="transmembrane region" description="Helical" evidence="6">
    <location>
        <begin position="223"/>
        <end position="248"/>
    </location>
</feature>
<dbReference type="Proteomes" id="UP001497516">
    <property type="component" value="Chromosome 6"/>
</dbReference>
<feature type="transmembrane region" description="Helical" evidence="6">
    <location>
        <begin position="268"/>
        <end position="292"/>
    </location>
</feature>
<evidence type="ECO:0000313" key="8">
    <source>
        <dbReference type="EMBL" id="CAL1396128.1"/>
    </source>
</evidence>
<keyword evidence="4 6" id="KW-1133">Transmembrane helix</keyword>
<feature type="transmembrane region" description="Helical" evidence="6">
    <location>
        <begin position="144"/>
        <end position="166"/>
    </location>
</feature>
<keyword evidence="9" id="KW-1185">Reference proteome</keyword>
<gene>
    <name evidence="8" type="ORF">LTRI10_LOCUS36512</name>
</gene>
<protein>
    <submittedName>
        <fullName evidence="8">Uncharacterized protein</fullName>
    </submittedName>
</protein>
<name>A0AAV2FEH6_9ROSI</name>
<evidence type="ECO:0000256" key="6">
    <source>
        <dbReference type="SAM" id="Phobius"/>
    </source>
</evidence>
<dbReference type="InterPro" id="IPR000109">
    <property type="entry name" value="POT_fam"/>
</dbReference>
<proteinExistence type="inferred from homology"/>